<dbReference type="InterPro" id="IPR016167">
    <property type="entry name" value="FAD-bd_PCMH_sub1"/>
</dbReference>
<evidence type="ECO:0000256" key="1">
    <source>
        <dbReference type="ARBA" id="ARBA00001974"/>
    </source>
</evidence>
<dbReference type="PANTHER" id="PTHR43716:SF1">
    <property type="entry name" value="D-2-HYDROXYGLUTARATE DEHYDROGENASE, MITOCHONDRIAL"/>
    <property type="match status" value="1"/>
</dbReference>
<dbReference type="SUPFAM" id="SSF55103">
    <property type="entry name" value="FAD-linked oxidases, C-terminal domain"/>
    <property type="match status" value="1"/>
</dbReference>
<dbReference type="Proteomes" id="UP000239814">
    <property type="component" value="Chromosome"/>
</dbReference>
<dbReference type="Pfam" id="PF02913">
    <property type="entry name" value="FAD-oxidase_C"/>
    <property type="match status" value="1"/>
</dbReference>
<comment type="cofactor">
    <cofactor evidence="1">
        <name>FAD</name>
        <dbReference type="ChEBI" id="CHEBI:57692"/>
    </cofactor>
</comment>
<evidence type="ECO:0000256" key="4">
    <source>
        <dbReference type="ARBA" id="ARBA00022827"/>
    </source>
</evidence>
<reference evidence="7 8" key="1">
    <citation type="submission" date="2018-03" db="EMBL/GenBank/DDBJ databases">
        <title>Characteristics and genome of n-alkane degrading marine bacteria Gordonia iterans isolated from crude oil contaminated in Tae-an, South Korea.</title>
        <authorList>
            <person name="Lee S.-S."/>
            <person name="Kim H."/>
        </authorList>
    </citation>
    <scope>NUCLEOTIDE SEQUENCE [LARGE SCALE GENOMIC DNA]</scope>
    <source>
        <strain evidence="7 8">Co17</strain>
    </source>
</reference>
<dbReference type="GO" id="GO:0071949">
    <property type="term" value="F:FAD binding"/>
    <property type="evidence" value="ECO:0007669"/>
    <property type="project" value="InterPro"/>
</dbReference>
<dbReference type="SUPFAM" id="SSF56176">
    <property type="entry name" value="FAD-binding/transporter-associated domain-like"/>
    <property type="match status" value="1"/>
</dbReference>
<dbReference type="InterPro" id="IPR006094">
    <property type="entry name" value="Oxid_FAD_bind_N"/>
</dbReference>
<dbReference type="Gene3D" id="3.30.465.10">
    <property type="match status" value="1"/>
</dbReference>
<dbReference type="GO" id="GO:0022904">
    <property type="term" value="P:respiratory electron transport chain"/>
    <property type="evidence" value="ECO:0007669"/>
    <property type="project" value="TreeGrafter"/>
</dbReference>
<dbReference type="InterPro" id="IPR036318">
    <property type="entry name" value="FAD-bd_PCMH-like_sf"/>
</dbReference>
<evidence type="ECO:0000259" key="6">
    <source>
        <dbReference type="PROSITE" id="PS51387"/>
    </source>
</evidence>
<evidence type="ECO:0000256" key="5">
    <source>
        <dbReference type="ARBA" id="ARBA00023002"/>
    </source>
</evidence>
<dbReference type="Gene3D" id="3.30.70.2190">
    <property type="match status" value="1"/>
</dbReference>
<dbReference type="GO" id="GO:0016491">
    <property type="term" value="F:oxidoreductase activity"/>
    <property type="evidence" value="ECO:0007669"/>
    <property type="project" value="UniProtKB-KW"/>
</dbReference>
<dbReference type="Gene3D" id="1.10.45.10">
    <property type="entry name" value="Vanillyl-alcohol Oxidase, Chain A, domain 4"/>
    <property type="match status" value="1"/>
</dbReference>
<evidence type="ECO:0000313" key="8">
    <source>
        <dbReference type="Proteomes" id="UP000239814"/>
    </source>
</evidence>
<accession>A0A2S0KKZ8</accession>
<proteinExistence type="inferred from homology"/>
<evidence type="ECO:0000313" key="7">
    <source>
        <dbReference type="EMBL" id="AVM02311.1"/>
    </source>
</evidence>
<dbReference type="OrthoDB" id="9811557at2"/>
<dbReference type="Gene3D" id="3.30.70.2740">
    <property type="match status" value="1"/>
</dbReference>
<dbReference type="KEGG" id="git:C6V83_15535"/>
<keyword evidence="4" id="KW-0274">FAD</keyword>
<keyword evidence="5" id="KW-0560">Oxidoreductase</keyword>
<dbReference type="InterPro" id="IPR016171">
    <property type="entry name" value="Vanillyl_alc_oxidase_C-sub2"/>
</dbReference>
<feature type="domain" description="FAD-binding PCMH-type" evidence="6">
    <location>
        <begin position="31"/>
        <end position="212"/>
    </location>
</feature>
<name>A0A2S0KKZ8_9ACTN</name>
<sequence length="449" mass="45987">MSDLVEAVGPSHVLTDPETVAGYLTDWTGRWHGTALAVVRPADTAETSAVVRACARAGIAVCPQGGNTGLVGGSVPPVGVPSIVVSTSRLDWIDDVDVPGRAVGAGAGVTLARLQRSADAAGLACGVDLAARDSATVGGMVATNAGGINVVRYGAMRAQLLGVEAVLASGEVLRRWKPLRKDNVGYDLPGLLAGSEGTLAVITGVLLQLVHKPRRTATAIAAVENPAGALALAAAVEESGIVVRAAELMTRRGMDLIASYGHRRPFAEPPPYSLLIEGEAAGTDLAAALDAAGVVEAVLEEGSGADLWAVREAHTETIARDSSSPVVKLDVSVPLPALEDLIDAVDPVAAEYGARHIPFGHVADGNLHVNLLDVDPGRAAEVTDRVLRIVAGLGGSISAEHGVGRAKIPWLELSRSPADLAAMRTIKAALDPHGLLNPGVLFGVNSSRE</sequence>
<keyword evidence="8" id="KW-1185">Reference proteome</keyword>
<dbReference type="InterPro" id="IPR016166">
    <property type="entry name" value="FAD-bd_PCMH"/>
</dbReference>
<dbReference type="InterPro" id="IPR051264">
    <property type="entry name" value="FAD-oxidored/transferase_4"/>
</dbReference>
<dbReference type="InterPro" id="IPR016169">
    <property type="entry name" value="FAD-bd_PCMH_sub2"/>
</dbReference>
<dbReference type="InterPro" id="IPR016164">
    <property type="entry name" value="FAD-linked_Oxase-like_C"/>
</dbReference>
<dbReference type="Gene3D" id="3.30.43.10">
    <property type="entry name" value="Uridine Diphospho-n-acetylenolpyruvylglucosamine Reductase, domain 2"/>
    <property type="match status" value="1"/>
</dbReference>
<dbReference type="PANTHER" id="PTHR43716">
    <property type="entry name" value="D-2-HYDROXYGLUTARATE DEHYDROGENASE, MITOCHONDRIAL"/>
    <property type="match status" value="1"/>
</dbReference>
<dbReference type="PROSITE" id="PS51387">
    <property type="entry name" value="FAD_PCMH"/>
    <property type="match status" value="1"/>
</dbReference>
<dbReference type="FunFam" id="1.10.45.10:FF:000001">
    <property type="entry name" value="D-lactate dehydrogenase mitochondrial"/>
    <property type="match status" value="1"/>
</dbReference>
<evidence type="ECO:0000256" key="3">
    <source>
        <dbReference type="ARBA" id="ARBA00022630"/>
    </source>
</evidence>
<keyword evidence="3" id="KW-0285">Flavoprotein</keyword>
<dbReference type="AlphaFoldDB" id="A0A2S0KKZ8"/>
<evidence type="ECO:0000256" key="2">
    <source>
        <dbReference type="ARBA" id="ARBA00008000"/>
    </source>
</evidence>
<gene>
    <name evidence="7" type="ORF">C6V83_15535</name>
</gene>
<dbReference type="InterPro" id="IPR004113">
    <property type="entry name" value="FAD-bd_oxidored_4_C"/>
</dbReference>
<dbReference type="EMBL" id="CP027433">
    <property type="protein sequence ID" value="AVM02311.1"/>
    <property type="molecule type" value="Genomic_DNA"/>
</dbReference>
<dbReference type="Pfam" id="PF01565">
    <property type="entry name" value="FAD_binding_4"/>
    <property type="match status" value="1"/>
</dbReference>
<organism evidence="7 8">
    <name type="scientific">Gordonia iterans</name>
    <dbReference type="NCBI Taxonomy" id="1004901"/>
    <lineage>
        <taxon>Bacteria</taxon>
        <taxon>Bacillati</taxon>
        <taxon>Actinomycetota</taxon>
        <taxon>Actinomycetes</taxon>
        <taxon>Mycobacteriales</taxon>
        <taxon>Gordoniaceae</taxon>
        <taxon>Gordonia</taxon>
    </lineage>
</organism>
<protein>
    <submittedName>
        <fullName evidence="7">FAD-binding oxidoreductase</fullName>
    </submittedName>
</protein>
<comment type="similarity">
    <text evidence="2">Belongs to the FAD-binding oxidoreductase/transferase type 4 family.</text>
</comment>